<dbReference type="InterPro" id="IPR020568">
    <property type="entry name" value="Ribosomal_Su5_D2-typ_SF"/>
</dbReference>
<gene>
    <name evidence="4" type="ORF">SAMN04487766_107139</name>
</gene>
<evidence type="ECO:0000313" key="5">
    <source>
        <dbReference type="Proteomes" id="UP000199671"/>
    </source>
</evidence>
<feature type="domain" description="Impact N-terminal" evidence="3">
    <location>
        <begin position="30"/>
        <end position="137"/>
    </location>
</feature>
<dbReference type="PROSITE" id="PS00910">
    <property type="entry name" value="UPF0029"/>
    <property type="match status" value="1"/>
</dbReference>
<feature type="region of interest" description="Disordered" evidence="2">
    <location>
        <begin position="73"/>
        <end position="97"/>
    </location>
</feature>
<dbReference type="Gene3D" id="3.30.230.30">
    <property type="entry name" value="Impact, N-terminal domain"/>
    <property type="match status" value="1"/>
</dbReference>
<proteinExistence type="inferred from homology"/>
<name>A0A1G9WIH5_9ACTO</name>
<dbReference type="RefSeq" id="WP_092610376.1">
    <property type="nucleotide sequence ID" value="NZ_FNHU01000007.1"/>
</dbReference>
<dbReference type="Proteomes" id="UP000199671">
    <property type="component" value="Unassembled WGS sequence"/>
</dbReference>
<dbReference type="GO" id="GO:0006446">
    <property type="term" value="P:regulation of translational initiation"/>
    <property type="evidence" value="ECO:0007669"/>
    <property type="project" value="TreeGrafter"/>
</dbReference>
<dbReference type="Pfam" id="PF01205">
    <property type="entry name" value="Impact_N"/>
    <property type="match status" value="1"/>
</dbReference>
<accession>A0A1G9WIH5</accession>
<sequence>MTSHSPTDAAPAAVVTLARGEQPETDLEVKRSHFLGRAARTDDEAAARAFIASVRARHPEARHHCTAFTVSVPGAQPIERSSDDGEPSGTAGGPMLDVLRGTGLTNTTVVVTRYFGGTLLGTGGLARAYSQAAAQALAAASRVRLDTRHLWRVRVPVTEAGRLEAQLRGRGPGGIGVEETAWAATHAVLTLSTPSADAEALSEQLAALTGGAAVAEPAGSSVIETALTPAQ</sequence>
<evidence type="ECO:0000256" key="2">
    <source>
        <dbReference type="SAM" id="MobiDB-lite"/>
    </source>
</evidence>
<dbReference type="OrthoDB" id="9813771at2"/>
<dbReference type="SUPFAM" id="SSF54211">
    <property type="entry name" value="Ribosomal protein S5 domain 2-like"/>
    <property type="match status" value="1"/>
</dbReference>
<evidence type="ECO:0000313" key="4">
    <source>
        <dbReference type="EMBL" id="SDM83845.1"/>
    </source>
</evidence>
<dbReference type="AlphaFoldDB" id="A0A1G9WIH5"/>
<comment type="similarity">
    <text evidence="1">Belongs to the IMPACT family.</text>
</comment>
<dbReference type="InterPro" id="IPR036956">
    <property type="entry name" value="Impact_N_sf"/>
</dbReference>
<dbReference type="GO" id="GO:0005737">
    <property type="term" value="C:cytoplasm"/>
    <property type="evidence" value="ECO:0007669"/>
    <property type="project" value="TreeGrafter"/>
</dbReference>
<dbReference type="EMBL" id="FNHU01000007">
    <property type="protein sequence ID" value="SDM83845.1"/>
    <property type="molecule type" value="Genomic_DNA"/>
</dbReference>
<evidence type="ECO:0000256" key="1">
    <source>
        <dbReference type="ARBA" id="ARBA00007665"/>
    </source>
</evidence>
<dbReference type="InterPro" id="IPR023582">
    <property type="entry name" value="Impact"/>
</dbReference>
<dbReference type="PANTHER" id="PTHR16301">
    <property type="entry name" value="IMPACT-RELATED"/>
    <property type="match status" value="1"/>
</dbReference>
<protein>
    <submittedName>
        <fullName evidence="4">Uncharacterized protein, YigZ family</fullName>
    </submittedName>
</protein>
<dbReference type="InterPro" id="IPR001498">
    <property type="entry name" value="Impact_N"/>
</dbReference>
<reference evidence="4 5" key="1">
    <citation type="submission" date="2016-10" db="EMBL/GenBank/DDBJ databases">
        <authorList>
            <person name="de Groot N.N."/>
        </authorList>
    </citation>
    <scope>NUCLEOTIDE SEQUENCE [LARGE SCALE GENOMIC DNA]</scope>
    <source>
        <strain evidence="4 5">KPR-7B</strain>
    </source>
</reference>
<dbReference type="PANTHER" id="PTHR16301:SF20">
    <property type="entry name" value="IMPACT FAMILY MEMBER YIGZ"/>
    <property type="match status" value="1"/>
</dbReference>
<evidence type="ECO:0000259" key="3">
    <source>
        <dbReference type="Pfam" id="PF01205"/>
    </source>
</evidence>
<organism evidence="4 5">
    <name type="scientific">Actinomyces ruminicola</name>
    <dbReference type="NCBI Taxonomy" id="332524"/>
    <lineage>
        <taxon>Bacteria</taxon>
        <taxon>Bacillati</taxon>
        <taxon>Actinomycetota</taxon>
        <taxon>Actinomycetes</taxon>
        <taxon>Actinomycetales</taxon>
        <taxon>Actinomycetaceae</taxon>
        <taxon>Actinomyces</taxon>
    </lineage>
</organism>
<dbReference type="InterPro" id="IPR020569">
    <property type="entry name" value="UPF0029_Impact_CS"/>
</dbReference>